<evidence type="ECO:0000313" key="3">
    <source>
        <dbReference type="Proteomes" id="UP001597417"/>
    </source>
</evidence>
<dbReference type="InterPro" id="IPR053169">
    <property type="entry name" value="MUG_Protein"/>
</dbReference>
<dbReference type="GO" id="GO:0016787">
    <property type="term" value="F:hydrolase activity"/>
    <property type="evidence" value="ECO:0007669"/>
    <property type="project" value="UniProtKB-KW"/>
</dbReference>
<feature type="signal peptide" evidence="1">
    <location>
        <begin position="1"/>
        <end position="22"/>
    </location>
</feature>
<evidence type="ECO:0000313" key="2">
    <source>
        <dbReference type="EMBL" id="MFD2415646.1"/>
    </source>
</evidence>
<organism evidence="2 3">
    <name type="scientific">Amycolatopsis pigmentata</name>
    <dbReference type="NCBI Taxonomy" id="450801"/>
    <lineage>
        <taxon>Bacteria</taxon>
        <taxon>Bacillati</taxon>
        <taxon>Actinomycetota</taxon>
        <taxon>Actinomycetes</taxon>
        <taxon>Pseudonocardiales</taxon>
        <taxon>Pseudonocardiaceae</taxon>
        <taxon>Amycolatopsis</taxon>
    </lineage>
</organism>
<dbReference type="InterPro" id="IPR005198">
    <property type="entry name" value="Glyco_hydro_76"/>
</dbReference>
<sequence>MRSVLLAVLLAAALTTAVPAHAATAPPAGAASDCGSYCDTRDPALPPAAQHTRPPGEASTAPVTPAATICDKYCDTRDPALAAGDRVAQTVTDNGRAISLHLDDGDDMGWAVTDQGGEGDEAWLDRSFDNGRTWSSGSKLGDTKVPAGYGGWRTLMYNVDDWNNLGVGLLRACGLPAGTSAIACTSWYRTTWNADRPSTAAATALMEDYNLSTNLFDTTGWWNSANALTALVDNVRVAAMGSYKYAIDRTYTTNRSAWAGDFINDYNDDTAWWGLAWVDAYDLTGDTDYLNTAKADADHINGYWDSTCGGGVWWSSSKTYKNAITNALYVELNAALHNRISGDTVFLRRAEDGWSWFRNSGMINGSNLVNDGLTAGCANNGQTPWSYNQGVPLAALTELNRATGDSGYLTQARTLADASTTNATLNPGGILFDNGGGGDVPSFKGVYVRGLAVLNNQLTGHPYAGYLQRQAASAYAHDRGSSDNYDQPWAGPFTQTDAARQQSALDLMNAAG</sequence>
<gene>
    <name evidence="2" type="ORF">ACFSXZ_04810</name>
</gene>
<keyword evidence="1" id="KW-0732">Signal</keyword>
<dbReference type="InterPro" id="IPR008928">
    <property type="entry name" value="6-hairpin_glycosidase_sf"/>
</dbReference>
<reference evidence="3" key="1">
    <citation type="journal article" date="2019" name="Int. J. Syst. Evol. Microbiol.">
        <title>The Global Catalogue of Microorganisms (GCM) 10K type strain sequencing project: providing services to taxonomists for standard genome sequencing and annotation.</title>
        <authorList>
            <consortium name="The Broad Institute Genomics Platform"/>
            <consortium name="The Broad Institute Genome Sequencing Center for Infectious Disease"/>
            <person name="Wu L."/>
            <person name="Ma J."/>
        </authorList>
    </citation>
    <scope>NUCLEOTIDE SEQUENCE [LARGE SCALE GENOMIC DNA]</scope>
    <source>
        <strain evidence="3">CGMCC 4.7645</strain>
    </source>
</reference>
<name>A0ABW5FNP9_9PSEU</name>
<dbReference type="SUPFAM" id="SSF48208">
    <property type="entry name" value="Six-hairpin glycosidases"/>
    <property type="match status" value="1"/>
</dbReference>
<dbReference type="PANTHER" id="PTHR47791">
    <property type="entry name" value="MEIOTICALLY UP-REGULATED GENE 191 PROTEIN"/>
    <property type="match status" value="1"/>
</dbReference>
<keyword evidence="2" id="KW-0378">Hydrolase</keyword>
<dbReference type="Proteomes" id="UP001597417">
    <property type="component" value="Unassembled WGS sequence"/>
</dbReference>
<keyword evidence="3" id="KW-1185">Reference proteome</keyword>
<evidence type="ECO:0000256" key="1">
    <source>
        <dbReference type="SAM" id="SignalP"/>
    </source>
</evidence>
<comment type="caution">
    <text evidence="2">The sequence shown here is derived from an EMBL/GenBank/DDBJ whole genome shotgun (WGS) entry which is preliminary data.</text>
</comment>
<dbReference type="PANTHER" id="PTHR47791:SF1">
    <property type="entry name" value="ENDO MANNANASE, GH76 FAMILY (EUROFUNG)"/>
    <property type="match status" value="1"/>
</dbReference>
<dbReference type="Gene3D" id="1.50.10.20">
    <property type="match status" value="1"/>
</dbReference>
<dbReference type="EMBL" id="JBHUKR010000004">
    <property type="protein sequence ID" value="MFD2415646.1"/>
    <property type="molecule type" value="Genomic_DNA"/>
</dbReference>
<accession>A0ABW5FNP9</accession>
<dbReference type="Pfam" id="PF03663">
    <property type="entry name" value="Glyco_hydro_76"/>
    <property type="match status" value="1"/>
</dbReference>
<protein>
    <submittedName>
        <fullName evidence="2">Glycoside hydrolase family 76 protein</fullName>
    </submittedName>
</protein>
<feature type="chain" id="PRO_5046047745" evidence="1">
    <location>
        <begin position="23"/>
        <end position="512"/>
    </location>
</feature>
<proteinExistence type="predicted"/>
<dbReference type="RefSeq" id="WP_378261622.1">
    <property type="nucleotide sequence ID" value="NZ_JBHUKR010000004.1"/>
</dbReference>